<evidence type="ECO:0000256" key="3">
    <source>
        <dbReference type="ARBA" id="ARBA00022679"/>
    </source>
</evidence>
<evidence type="ECO:0000256" key="1">
    <source>
        <dbReference type="ARBA" id="ARBA00012513"/>
    </source>
</evidence>
<dbReference type="InterPro" id="IPR051334">
    <property type="entry name" value="SRPK"/>
</dbReference>
<dbReference type="EC" id="2.7.11.1" evidence="1"/>
<dbReference type="SMART" id="SM00220">
    <property type="entry name" value="S_TKc"/>
    <property type="match status" value="1"/>
</dbReference>
<evidence type="ECO:0000256" key="4">
    <source>
        <dbReference type="ARBA" id="ARBA00022741"/>
    </source>
</evidence>
<dbReference type="Proteomes" id="UP000029964">
    <property type="component" value="Unassembled WGS sequence"/>
</dbReference>
<dbReference type="STRING" id="857340.A0A086T8J1"/>
<dbReference type="PANTHER" id="PTHR47634">
    <property type="entry name" value="PROTEIN KINASE DOMAIN-CONTAINING PROTEIN-RELATED"/>
    <property type="match status" value="1"/>
</dbReference>
<dbReference type="GO" id="GO:0005634">
    <property type="term" value="C:nucleus"/>
    <property type="evidence" value="ECO:0007669"/>
    <property type="project" value="TreeGrafter"/>
</dbReference>
<keyword evidence="3" id="KW-0808">Transferase</keyword>
<dbReference type="GO" id="GO:0004674">
    <property type="term" value="F:protein serine/threonine kinase activity"/>
    <property type="evidence" value="ECO:0007669"/>
    <property type="project" value="UniProtKB-KW"/>
</dbReference>
<dbReference type="Gene3D" id="1.10.510.10">
    <property type="entry name" value="Transferase(Phosphotransferase) domain 1"/>
    <property type="match status" value="2"/>
</dbReference>
<evidence type="ECO:0000256" key="7">
    <source>
        <dbReference type="ARBA" id="ARBA00047899"/>
    </source>
</evidence>
<evidence type="ECO:0000313" key="10">
    <source>
        <dbReference type="EMBL" id="KFH45673.1"/>
    </source>
</evidence>
<evidence type="ECO:0000256" key="5">
    <source>
        <dbReference type="ARBA" id="ARBA00022777"/>
    </source>
</evidence>
<dbReference type="HOGENOM" id="CLU_000288_81_1_1"/>
<dbReference type="GO" id="GO:0005524">
    <property type="term" value="F:ATP binding"/>
    <property type="evidence" value="ECO:0007669"/>
    <property type="project" value="UniProtKB-KW"/>
</dbReference>
<evidence type="ECO:0000256" key="2">
    <source>
        <dbReference type="ARBA" id="ARBA00022527"/>
    </source>
</evidence>
<dbReference type="Gene3D" id="3.30.200.20">
    <property type="entry name" value="Phosphorylase Kinase, domain 1"/>
    <property type="match status" value="1"/>
</dbReference>
<dbReference type="EMBL" id="JPKY01000029">
    <property type="protein sequence ID" value="KFH45673.1"/>
    <property type="molecule type" value="Genomic_DNA"/>
</dbReference>
<keyword evidence="11" id="KW-1185">Reference proteome</keyword>
<evidence type="ECO:0000313" key="11">
    <source>
        <dbReference type="Proteomes" id="UP000029964"/>
    </source>
</evidence>
<evidence type="ECO:0000256" key="8">
    <source>
        <dbReference type="ARBA" id="ARBA00048679"/>
    </source>
</evidence>
<name>A0A086T8J1_HAPC1</name>
<accession>A0A086T8J1</accession>
<dbReference type="InterPro" id="IPR000719">
    <property type="entry name" value="Prot_kinase_dom"/>
</dbReference>
<keyword evidence="6" id="KW-0067">ATP-binding</keyword>
<keyword evidence="2" id="KW-0723">Serine/threonine-protein kinase</keyword>
<evidence type="ECO:0000259" key="9">
    <source>
        <dbReference type="SMART" id="SM00220"/>
    </source>
</evidence>
<dbReference type="InterPro" id="IPR011009">
    <property type="entry name" value="Kinase-like_dom_sf"/>
</dbReference>
<sequence length="267" mass="29703">MDRRTIVGKLGLGATSTVWLARDLRFLLIDSRNFDSHRRHVTLTVFVHAESMGSQLDDEMNIYKLIEAGPKRRPGYGAVRSLLDSFDVESPDGKHRCLVHPPLFESILTFLRRNPIGGLPVPIVAFVLKRLFLALDFLHTDALVLYDFSSAVLGVTRSTTKMSSPISIRAPESRGYFKFTSGTLGVWSGTFFEGGNLFTSQDPEYGAYRSRAHIAEISALLGPPPLDLLSRSTLAHKFFSGETFSRGILVPRRTFLEDIKTNLGGQD</sequence>
<reference evidence="11" key="1">
    <citation type="journal article" date="2014" name="Genome Announc.">
        <title>Genome sequence and annotation of Acremonium chrysogenum, producer of the beta-lactam antibiotic cephalosporin C.</title>
        <authorList>
            <person name="Terfehr D."/>
            <person name="Dahlmann T.A."/>
            <person name="Specht T."/>
            <person name="Zadra I."/>
            <person name="Kuernsteiner H."/>
            <person name="Kueck U."/>
        </authorList>
    </citation>
    <scope>NUCLEOTIDE SEQUENCE [LARGE SCALE GENOMIC DNA]</scope>
    <source>
        <strain evidence="11">ATCC 11550 / CBS 779.69 / DSM 880 / IAM 14645 / JCM 23072 / IMI 49137</strain>
    </source>
</reference>
<dbReference type="AlphaFoldDB" id="A0A086T8J1"/>
<feature type="domain" description="Protein kinase" evidence="9">
    <location>
        <begin position="4"/>
        <end position="239"/>
    </location>
</feature>
<dbReference type="SUPFAM" id="SSF56112">
    <property type="entry name" value="Protein kinase-like (PK-like)"/>
    <property type="match status" value="1"/>
</dbReference>
<comment type="caution">
    <text evidence="10">The sequence shown here is derived from an EMBL/GenBank/DDBJ whole genome shotgun (WGS) entry which is preliminary data.</text>
</comment>
<protein>
    <recommendedName>
        <fullName evidence="1">non-specific serine/threonine protein kinase</fullName>
        <ecNumber evidence="1">2.7.11.1</ecNumber>
    </recommendedName>
</protein>
<dbReference type="GO" id="GO:0005737">
    <property type="term" value="C:cytoplasm"/>
    <property type="evidence" value="ECO:0007669"/>
    <property type="project" value="TreeGrafter"/>
</dbReference>
<dbReference type="GO" id="GO:0000245">
    <property type="term" value="P:spliceosomal complex assembly"/>
    <property type="evidence" value="ECO:0007669"/>
    <property type="project" value="TreeGrafter"/>
</dbReference>
<evidence type="ECO:0000256" key="6">
    <source>
        <dbReference type="ARBA" id="ARBA00022840"/>
    </source>
</evidence>
<keyword evidence="4" id="KW-0547">Nucleotide-binding</keyword>
<organism evidence="10 11">
    <name type="scientific">Hapsidospora chrysogenum (strain ATCC 11550 / CBS 779.69 / DSM 880 / IAM 14645 / JCM 23072 / IMI 49137)</name>
    <name type="common">Acremonium chrysogenum</name>
    <dbReference type="NCBI Taxonomy" id="857340"/>
    <lineage>
        <taxon>Eukaryota</taxon>
        <taxon>Fungi</taxon>
        <taxon>Dikarya</taxon>
        <taxon>Ascomycota</taxon>
        <taxon>Pezizomycotina</taxon>
        <taxon>Sordariomycetes</taxon>
        <taxon>Hypocreomycetidae</taxon>
        <taxon>Hypocreales</taxon>
        <taxon>Bionectriaceae</taxon>
        <taxon>Hapsidospora</taxon>
    </lineage>
</organism>
<keyword evidence="5 10" id="KW-0418">Kinase</keyword>
<dbReference type="GO" id="GO:0050684">
    <property type="term" value="P:regulation of mRNA processing"/>
    <property type="evidence" value="ECO:0007669"/>
    <property type="project" value="TreeGrafter"/>
</dbReference>
<dbReference type="PANTHER" id="PTHR47634:SF9">
    <property type="entry name" value="PROTEIN KINASE DOMAIN-CONTAINING PROTEIN-RELATED"/>
    <property type="match status" value="1"/>
</dbReference>
<proteinExistence type="predicted"/>
<comment type="catalytic activity">
    <reaction evidence="7">
        <text>L-threonyl-[protein] + ATP = O-phospho-L-threonyl-[protein] + ADP + H(+)</text>
        <dbReference type="Rhea" id="RHEA:46608"/>
        <dbReference type="Rhea" id="RHEA-COMP:11060"/>
        <dbReference type="Rhea" id="RHEA-COMP:11605"/>
        <dbReference type="ChEBI" id="CHEBI:15378"/>
        <dbReference type="ChEBI" id="CHEBI:30013"/>
        <dbReference type="ChEBI" id="CHEBI:30616"/>
        <dbReference type="ChEBI" id="CHEBI:61977"/>
        <dbReference type="ChEBI" id="CHEBI:456216"/>
        <dbReference type="EC" id="2.7.11.1"/>
    </reaction>
</comment>
<gene>
    <name evidence="10" type="ORF">ACRE_035600</name>
</gene>
<comment type="catalytic activity">
    <reaction evidence="8">
        <text>L-seryl-[protein] + ATP = O-phospho-L-seryl-[protein] + ADP + H(+)</text>
        <dbReference type="Rhea" id="RHEA:17989"/>
        <dbReference type="Rhea" id="RHEA-COMP:9863"/>
        <dbReference type="Rhea" id="RHEA-COMP:11604"/>
        <dbReference type="ChEBI" id="CHEBI:15378"/>
        <dbReference type="ChEBI" id="CHEBI:29999"/>
        <dbReference type="ChEBI" id="CHEBI:30616"/>
        <dbReference type="ChEBI" id="CHEBI:83421"/>
        <dbReference type="ChEBI" id="CHEBI:456216"/>
        <dbReference type="EC" id="2.7.11.1"/>
    </reaction>
</comment>
<dbReference type="OrthoDB" id="5979581at2759"/>